<keyword evidence="2" id="KW-1185">Reference proteome</keyword>
<proteinExistence type="predicted"/>
<dbReference type="EMBL" id="JAVIIV010000004">
    <property type="protein sequence ID" value="MDX8485277.1"/>
    <property type="molecule type" value="Genomic_DNA"/>
</dbReference>
<dbReference type="RefSeq" id="WP_320296175.1">
    <property type="nucleotide sequence ID" value="NZ_JAVIIU010000006.1"/>
</dbReference>
<protein>
    <submittedName>
        <fullName evidence="1">Uncharacterized protein</fullName>
    </submittedName>
</protein>
<name>A0ABU4YEA1_9HYPH</name>
<reference evidence="1 2" key="1">
    <citation type="submission" date="2023-08" db="EMBL/GenBank/DDBJ databases">
        <title>Implementing the SeqCode for naming new Mesorhizobium species isolated from Vachellia karroo root nodules.</title>
        <authorList>
            <person name="Van Lill M."/>
        </authorList>
    </citation>
    <scope>NUCLEOTIDE SEQUENCE [LARGE SCALE GENOMIC DNA]</scope>
    <source>
        <strain evidence="1 2">VK2B</strain>
    </source>
</reference>
<accession>A0ABU4YEA1</accession>
<evidence type="ECO:0000313" key="1">
    <source>
        <dbReference type="EMBL" id="MDX8485277.1"/>
    </source>
</evidence>
<evidence type="ECO:0000313" key="2">
    <source>
        <dbReference type="Proteomes" id="UP001280156"/>
    </source>
</evidence>
<dbReference type="Proteomes" id="UP001280156">
    <property type="component" value="Unassembled WGS sequence"/>
</dbReference>
<organism evidence="1 2">
    <name type="scientific">Mesorhizobium humile</name>
    <dbReference type="NCBI Taxonomy" id="3072313"/>
    <lineage>
        <taxon>Bacteria</taxon>
        <taxon>Pseudomonadati</taxon>
        <taxon>Pseudomonadota</taxon>
        <taxon>Alphaproteobacteria</taxon>
        <taxon>Hyphomicrobiales</taxon>
        <taxon>Phyllobacteriaceae</taxon>
        <taxon>Mesorhizobium</taxon>
    </lineage>
</organism>
<gene>
    <name evidence="1" type="ORF">RFM52_08745</name>
</gene>
<comment type="caution">
    <text evidence="1">The sequence shown here is derived from an EMBL/GenBank/DDBJ whole genome shotgun (WGS) entry which is preliminary data.</text>
</comment>
<sequence length="98" mass="11167">MKRSFDEKLGVLRPFRFPNVVVANGLPESFPQSLELKNRQPLVSFLLFCAGVHNVAKNRVKLIMHTHVYAVAVRPINILVLTSFGGKFCRRVRVFCRA</sequence>